<dbReference type="AlphaFoldDB" id="A0A6J4HKL0"/>
<evidence type="ECO:0000313" key="1">
    <source>
        <dbReference type="EMBL" id="CAA9225909.1"/>
    </source>
</evidence>
<reference evidence="1" key="1">
    <citation type="submission" date="2020-02" db="EMBL/GenBank/DDBJ databases">
        <authorList>
            <person name="Meier V. D."/>
        </authorList>
    </citation>
    <scope>NUCLEOTIDE SEQUENCE</scope>
    <source>
        <strain evidence="1">AVDCRST_MAG20</strain>
    </source>
</reference>
<proteinExistence type="predicted"/>
<protein>
    <submittedName>
        <fullName evidence="1">Uncharacterized protein</fullName>
    </submittedName>
</protein>
<sequence length="165" mass="18474">MSSGQVPHVEVGRRADLVEVRLLRLPLATHRDASEHADELRREFTLIRAQQADDEAADVPRRLVALMEELEEQFSGYNEETGRELDEAMERGEASVDLVFRVPPEAGPAAVRLGAMLDEADAHCRKGDALLTLATAPEALAYRRWYLEEFTRQLDGLPPRPWTGG</sequence>
<gene>
    <name evidence="1" type="ORF">AVDCRST_MAG20-962</name>
</gene>
<name>A0A6J4HKL0_9ACTN</name>
<dbReference type="EMBL" id="CADCSY010000040">
    <property type="protein sequence ID" value="CAA9225909.1"/>
    <property type="molecule type" value="Genomic_DNA"/>
</dbReference>
<accession>A0A6J4HKL0</accession>
<organism evidence="1">
    <name type="scientific">uncultured Acidimicrobiales bacterium</name>
    <dbReference type="NCBI Taxonomy" id="310071"/>
    <lineage>
        <taxon>Bacteria</taxon>
        <taxon>Bacillati</taxon>
        <taxon>Actinomycetota</taxon>
        <taxon>Acidimicrobiia</taxon>
        <taxon>Acidimicrobiales</taxon>
        <taxon>environmental samples</taxon>
    </lineage>
</organism>